<sequence length="356" mass="37856">MSRRSLVGRTAPSKRAWAVLGAAVLAGTLATAPPALAAPAGNAAANTTAPAHATAYVDHIVKHNDRQWDMYVYSPSMDRVIKLQIIRPADTSSPRPTLYMLNGAGGGEDGANWENQTDIVKFFGDKDVNIVIPAEGIYSYYTDWIRKDPHLPKEMWQTFLTKELPPVIDSALGTDGVNSIAGLSMSAVSVLDLAIHAPGLYKGVASYSGCAQTASPLGEASVRAVVEAAGHADAQNMWGPYGGPGWIEHDPTINAAKLRGLKLYIAAGNGLPGKYENPATQHITDETPPLDQQIVIGGALEAGANVCTQVLADRLRQLNIPATINLGGDGTHSWGYWQDDMRKSWPLMAASLGLKP</sequence>
<dbReference type="PANTHER" id="PTHR48098">
    <property type="entry name" value="ENTEROCHELIN ESTERASE-RELATED"/>
    <property type="match status" value="1"/>
</dbReference>
<protein>
    <submittedName>
        <fullName evidence="2">Esterase family protein</fullName>
    </submittedName>
</protein>
<gene>
    <name evidence="2" type="ORF">NVS88_13665</name>
</gene>
<dbReference type="SUPFAM" id="SSF53474">
    <property type="entry name" value="alpha/beta-Hydrolases"/>
    <property type="match status" value="1"/>
</dbReference>
<reference evidence="2" key="1">
    <citation type="submission" date="2022-08" db="EMBL/GenBank/DDBJ databases">
        <title>Genome analysis of Corynebacteriales strain.</title>
        <authorList>
            <person name="Lee S.D."/>
        </authorList>
    </citation>
    <scope>NUCLEOTIDE SEQUENCE</scope>
    <source>
        <strain evidence="2">D3-21</strain>
    </source>
</reference>
<evidence type="ECO:0000256" key="1">
    <source>
        <dbReference type="SAM" id="SignalP"/>
    </source>
</evidence>
<name>A0A9X4M5F4_9ACTN</name>
<feature type="signal peptide" evidence="1">
    <location>
        <begin position="1"/>
        <end position="37"/>
    </location>
</feature>
<dbReference type="Proteomes" id="UP001152755">
    <property type="component" value="Unassembled WGS sequence"/>
</dbReference>
<dbReference type="Gene3D" id="3.40.50.1820">
    <property type="entry name" value="alpha/beta hydrolase"/>
    <property type="match status" value="1"/>
</dbReference>
<dbReference type="EMBL" id="JANRHA010000008">
    <property type="protein sequence ID" value="MDG3015603.1"/>
    <property type="molecule type" value="Genomic_DNA"/>
</dbReference>
<dbReference type="InterPro" id="IPR000801">
    <property type="entry name" value="Esterase-like"/>
</dbReference>
<organism evidence="2 3">
    <name type="scientific">Speluncibacter jeojiensis</name>
    <dbReference type="NCBI Taxonomy" id="2710754"/>
    <lineage>
        <taxon>Bacteria</taxon>
        <taxon>Bacillati</taxon>
        <taxon>Actinomycetota</taxon>
        <taxon>Actinomycetes</taxon>
        <taxon>Mycobacteriales</taxon>
        <taxon>Speluncibacteraceae</taxon>
        <taxon>Speluncibacter</taxon>
    </lineage>
</organism>
<comment type="caution">
    <text evidence="2">The sequence shown here is derived from an EMBL/GenBank/DDBJ whole genome shotgun (WGS) entry which is preliminary data.</text>
</comment>
<evidence type="ECO:0000313" key="3">
    <source>
        <dbReference type="Proteomes" id="UP001152755"/>
    </source>
</evidence>
<accession>A0A9X4M5F4</accession>
<dbReference type="AlphaFoldDB" id="A0A9X4M5F4"/>
<keyword evidence="3" id="KW-1185">Reference proteome</keyword>
<dbReference type="InterPro" id="IPR050583">
    <property type="entry name" value="Mycobacterial_A85_antigen"/>
</dbReference>
<dbReference type="RefSeq" id="WP_332520123.1">
    <property type="nucleotide sequence ID" value="NZ_JANRHA010000008.1"/>
</dbReference>
<dbReference type="Pfam" id="PF00756">
    <property type="entry name" value="Esterase"/>
    <property type="match status" value="1"/>
</dbReference>
<dbReference type="GO" id="GO:0016747">
    <property type="term" value="F:acyltransferase activity, transferring groups other than amino-acyl groups"/>
    <property type="evidence" value="ECO:0007669"/>
    <property type="project" value="TreeGrafter"/>
</dbReference>
<dbReference type="PANTHER" id="PTHR48098:SF1">
    <property type="entry name" value="DIACYLGLYCEROL ACYLTRANSFERASE_MYCOLYLTRANSFERASE AG85A"/>
    <property type="match status" value="1"/>
</dbReference>
<dbReference type="InterPro" id="IPR029058">
    <property type="entry name" value="AB_hydrolase_fold"/>
</dbReference>
<evidence type="ECO:0000313" key="2">
    <source>
        <dbReference type="EMBL" id="MDG3015603.1"/>
    </source>
</evidence>
<proteinExistence type="predicted"/>
<keyword evidence="1" id="KW-0732">Signal</keyword>
<feature type="chain" id="PRO_5040739092" evidence="1">
    <location>
        <begin position="38"/>
        <end position="356"/>
    </location>
</feature>